<feature type="region of interest" description="Disordered" evidence="1">
    <location>
        <begin position="1"/>
        <end position="21"/>
    </location>
</feature>
<accession>X0UGQ4</accession>
<dbReference type="AlphaFoldDB" id="X0UGQ4"/>
<name>X0UGQ4_9ZZZZ</name>
<evidence type="ECO:0000256" key="1">
    <source>
        <dbReference type="SAM" id="MobiDB-lite"/>
    </source>
</evidence>
<evidence type="ECO:0000313" key="2">
    <source>
        <dbReference type="EMBL" id="GAF87705.1"/>
    </source>
</evidence>
<comment type="caution">
    <text evidence="2">The sequence shown here is derived from an EMBL/GenBank/DDBJ whole genome shotgun (WGS) entry which is preliminary data.</text>
</comment>
<gene>
    <name evidence="2" type="ORF">S01H1_31052</name>
</gene>
<protein>
    <recommendedName>
        <fullName evidence="3">Transposase</fullName>
    </recommendedName>
</protein>
<feature type="non-terminal residue" evidence="2">
    <location>
        <position position="1"/>
    </location>
</feature>
<reference evidence="2" key="1">
    <citation type="journal article" date="2014" name="Front. Microbiol.">
        <title>High frequency of phylogenetically diverse reductive dehalogenase-homologous genes in deep subseafloor sedimentary metagenomes.</title>
        <authorList>
            <person name="Kawai M."/>
            <person name="Futagami T."/>
            <person name="Toyoda A."/>
            <person name="Takaki Y."/>
            <person name="Nishi S."/>
            <person name="Hori S."/>
            <person name="Arai W."/>
            <person name="Tsubouchi T."/>
            <person name="Morono Y."/>
            <person name="Uchiyama I."/>
            <person name="Ito T."/>
            <person name="Fujiyama A."/>
            <person name="Inagaki F."/>
            <person name="Takami H."/>
        </authorList>
    </citation>
    <scope>NUCLEOTIDE SEQUENCE</scope>
    <source>
        <strain evidence="2">Expedition CK06-06</strain>
    </source>
</reference>
<sequence>EHGLQTALDRKKQDHPSRKPIVDGDVEAHLIALRCGDPPEGRNQWNLRLLADKLVELEIVPSISHETVRKTLKKTN</sequence>
<organism evidence="2">
    <name type="scientific">marine sediment metagenome</name>
    <dbReference type="NCBI Taxonomy" id="412755"/>
    <lineage>
        <taxon>unclassified sequences</taxon>
        <taxon>metagenomes</taxon>
        <taxon>ecological metagenomes</taxon>
    </lineage>
</organism>
<evidence type="ECO:0008006" key="3">
    <source>
        <dbReference type="Google" id="ProtNLM"/>
    </source>
</evidence>
<dbReference type="EMBL" id="BARS01019141">
    <property type="protein sequence ID" value="GAF87705.1"/>
    <property type="molecule type" value="Genomic_DNA"/>
</dbReference>
<dbReference type="Pfam" id="PF13565">
    <property type="entry name" value="HTH_32"/>
    <property type="match status" value="1"/>
</dbReference>
<proteinExistence type="predicted"/>